<dbReference type="Proteomes" id="UP001141552">
    <property type="component" value="Unassembled WGS sequence"/>
</dbReference>
<gene>
    <name evidence="2" type="ORF">Tsubulata_012485</name>
</gene>
<comment type="caution">
    <text evidence="2">The sequence shown here is derived from an EMBL/GenBank/DDBJ whole genome shotgun (WGS) entry which is preliminary data.</text>
</comment>
<reference evidence="2" key="2">
    <citation type="journal article" date="2023" name="Plants (Basel)">
        <title>Annotation of the Turnera subulata (Passifloraceae) Draft Genome Reveals the S-Locus Evolved after the Divergence of Turneroideae from Passifloroideae in a Stepwise Manner.</title>
        <authorList>
            <person name="Henning P.M."/>
            <person name="Roalson E.H."/>
            <person name="Mir W."/>
            <person name="McCubbin A.G."/>
            <person name="Shore J.S."/>
        </authorList>
    </citation>
    <scope>NUCLEOTIDE SEQUENCE</scope>
    <source>
        <strain evidence="2">F60SS</strain>
    </source>
</reference>
<evidence type="ECO:0000313" key="2">
    <source>
        <dbReference type="EMBL" id="KAJ4851245.1"/>
    </source>
</evidence>
<protein>
    <submittedName>
        <fullName evidence="2">Uncharacterized protein</fullName>
    </submittedName>
</protein>
<evidence type="ECO:0000313" key="3">
    <source>
        <dbReference type="Proteomes" id="UP001141552"/>
    </source>
</evidence>
<dbReference type="AlphaFoldDB" id="A0A9Q0GJJ3"/>
<evidence type="ECO:0000256" key="1">
    <source>
        <dbReference type="SAM" id="MobiDB-lite"/>
    </source>
</evidence>
<name>A0A9Q0GJJ3_9ROSI</name>
<keyword evidence="3" id="KW-1185">Reference proteome</keyword>
<organism evidence="2 3">
    <name type="scientific">Turnera subulata</name>
    <dbReference type="NCBI Taxonomy" id="218843"/>
    <lineage>
        <taxon>Eukaryota</taxon>
        <taxon>Viridiplantae</taxon>
        <taxon>Streptophyta</taxon>
        <taxon>Embryophyta</taxon>
        <taxon>Tracheophyta</taxon>
        <taxon>Spermatophyta</taxon>
        <taxon>Magnoliopsida</taxon>
        <taxon>eudicotyledons</taxon>
        <taxon>Gunneridae</taxon>
        <taxon>Pentapetalae</taxon>
        <taxon>rosids</taxon>
        <taxon>fabids</taxon>
        <taxon>Malpighiales</taxon>
        <taxon>Passifloraceae</taxon>
        <taxon>Turnera</taxon>
    </lineage>
</organism>
<sequence>MPPPPLPQPQGPPPPPPQNNVPSSSLGMGFFPRPPSAPLSPLPPFPAVHAAAESPVSAYMRPTPVFSSSASAAAAAGDDSAVTTAYAAAVSAADIAAGIRVLELATLTVRFAVSKSAAFAVFVPSLAYRAGAKPEMERPLTGSSVISVWRVPSVAETFLSD</sequence>
<accession>A0A9Q0GJJ3</accession>
<reference evidence="2" key="1">
    <citation type="submission" date="2022-02" db="EMBL/GenBank/DDBJ databases">
        <authorList>
            <person name="Henning P.M."/>
            <person name="McCubbin A.G."/>
            <person name="Shore J.S."/>
        </authorList>
    </citation>
    <scope>NUCLEOTIDE SEQUENCE</scope>
    <source>
        <strain evidence="2">F60SS</strain>
        <tissue evidence="2">Leaves</tissue>
    </source>
</reference>
<feature type="region of interest" description="Disordered" evidence="1">
    <location>
        <begin position="1"/>
        <end position="35"/>
    </location>
</feature>
<proteinExistence type="predicted"/>
<dbReference type="EMBL" id="JAKUCV010000103">
    <property type="protein sequence ID" value="KAJ4851245.1"/>
    <property type="molecule type" value="Genomic_DNA"/>
</dbReference>
<feature type="compositionally biased region" description="Pro residues" evidence="1">
    <location>
        <begin position="1"/>
        <end position="19"/>
    </location>
</feature>